<evidence type="ECO:0000256" key="4">
    <source>
        <dbReference type="ARBA" id="ARBA00022989"/>
    </source>
</evidence>
<evidence type="ECO:0000313" key="8">
    <source>
        <dbReference type="Proteomes" id="UP000002420"/>
    </source>
</evidence>
<dbReference type="Proteomes" id="UP000002420">
    <property type="component" value="Plasmid pGLOV01"/>
</dbReference>
<dbReference type="HOGENOM" id="CLU_056469_5_2_7"/>
<dbReference type="PANTHER" id="PTHR43723:SF1">
    <property type="entry name" value="COBALT TRANSPORT PROTEIN CBIQ"/>
    <property type="match status" value="1"/>
</dbReference>
<evidence type="ECO:0000256" key="2">
    <source>
        <dbReference type="ARBA" id="ARBA00022475"/>
    </source>
</evidence>
<feature type="transmembrane region" description="Helical" evidence="6">
    <location>
        <begin position="106"/>
        <end position="129"/>
    </location>
</feature>
<feature type="transmembrane region" description="Helical" evidence="6">
    <location>
        <begin position="224"/>
        <end position="241"/>
    </location>
</feature>
<keyword evidence="2" id="KW-1003">Cell membrane</keyword>
<sequence>MLIDQNAYTNRWRQVNPAAKAVFGICGICAAFLAGQTWLAGTLALIIALITIVGAGIPVSQYLRAIAPALFFLGISAMTLLVSFDGSGITFTGVGHNQAMQLCGRATASITALLFLALTTPMSEIIALLRKLKLPDLMLDIAVIGYRMLFVLLATVRQIQTAQAARLGYDGPRHAFRSLGQMIAAVTLQVWQRATALDLAAETRCSNGTLHFITPVYADTGRDLTVALLGGTCMIILTLLVP</sequence>
<evidence type="ECO:0000313" key="7">
    <source>
        <dbReference type="EMBL" id="ACD97358.1"/>
    </source>
</evidence>
<keyword evidence="5 6" id="KW-0472">Membrane</keyword>
<evidence type="ECO:0000256" key="3">
    <source>
        <dbReference type="ARBA" id="ARBA00022692"/>
    </source>
</evidence>
<dbReference type="KEGG" id="glo:Glov_3658"/>
<comment type="subcellular location">
    <subcellularLocation>
        <location evidence="1">Cell membrane</location>
        <topology evidence="1">Multi-pass membrane protein</topology>
    </subcellularLocation>
</comment>
<keyword evidence="7" id="KW-0614">Plasmid</keyword>
<dbReference type="GO" id="GO:0006824">
    <property type="term" value="P:cobalt ion transport"/>
    <property type="evidence" value="ECO:0007669"/>
    <property type="project" value="InterPro"/>
</dbReference>
<dbReference type="AlphaFoldDB" id="B3EBS6"/>
<dbReference type="Pfam" id="PF02361">
    <property type="entry name" value="CbiQ"/>
    <property type="match status" value="1"/>
</dbReference>
<dbReference type="PANTHER" id="PTHR43723">
    <property type="entry name" value="COBALT TRANSPORT PROTEIN CBIQ"/>
    <property type="match status" value="1"/>
</dbReference>
<gene>
    <name evidence="7" type="ordered locus">Glov_3658</name>
</gene>
<keyword evidence="8" id="KW-1185">Reference proteome</keyword>
<dbReference type="eggNOG" id="COG0619">
    <property type="taxonomic scope" value="Bacteria"/>
</dbReference>
<feature type="transmembrane region" description="Helical" evidence="6">
    <location>
        <begin position="70"/>
        <end position="94"/>
    </location>
</feature>
<keyword evidence="4 6" id="KW-1133">Transmembrane helix</keyword>
<feature type="transmembrane region" description="Helical" evidence="6">
    <location>
        <begin position="141"/>
        <end position="159"/>
    </location>
</feature>
<reference evidence="7 8" key="1">
    <citation type="submission" date="2008-05" db="EMBL/GenBank/DDBJ databases">
        <title>Complete sequence of plasmid of Geobacter lovleyi SZ.</title>
        <authorList>
            <consortium name="US DOE Joint Genome Institute"/>
            <person name="Lucas S."/>
            <person name="Copeland A."/>
            <person name="Lapidus A."/>
            <person name="Glavina del Rio T."/>
            <person name="Dalin E."/>
            <person name="Tice H."/>
            <person name="Bruce D."/>
            <person name="Goodwin L."/>
            <person name="Pitluck S."/>
            <person name="Chertkov O."/>
            <person name="Meincke L."/>
            <person name="Brettin T."/>
            <person name="Detter J.C."/>
            <person name="Han C."/>
            <person name="Tapia R."/>
            <person name="Kuske C.R."/>
            <person name="Schmutz J."/>
            <person name="Larimer F."/>
            <person name="Land M."/>
            <person name="Hauser L."/>
            <person name="Kyrpides N."/>
            <person name="Mikhailova N."/>
            <person name="Sung Y."/>
            <person name="Fletcher K.E."/>
            <person name="Ritalahti K.M."/>
            <person name="Loeffler F.E."/>
            <person name="Richardson P."/>
        </authorList>
    </citation>
    <scope>NUCLEOTIDE SEQUENCE [LARGE SCALE GENOMIC DNA]</scope>
    <source>
        <strain evidence="8">ATCC BAA-1151 / DSM 17278 / SZ</strain>
        <plasmid evidence="8">Plasmid pGLOV01</plasmid>
    </source>
</reference>
<organism evidence="7 8">
    <name type="scientific">Trichlorobacter lovleyi (strain ATCC BAA-1151 / DSM 17278 / SZ)</name>
    <name type="common">Geobacter lovleyi</name>
    <dbReference type="NCBI Taxonomy" id="398767"/>
    <lineage>
        <taxon>Bacteria</taxon>
        <taxon>Pseudomonadati</taxon>
        <taxon>Thermodesulfobacteriota</taxon>
        <taxon>Desulfuromonadia</taxon>
        <taxon>Geobacterales</taxon>
        <taxon>Geobacteraceae</taxon>
        <taxon>Trichlorobacter</taxon>
    </lineage>
</organism>
<dbReference type="CDD" id="cd16914">
    <property type="entry name" value="EcfT"/>
    <property type="match status" value="1"/>
</dbReference>
<evidence type="ECO:0000256" key="1">
    <source>
        <dbReference type="ARBA" id="ARBA00004651"/>
    </source>
</evidence>
<geneLocation type="plasmid" evidence="7 8">
    <name>pGLOV01</name>
</geneLocation>
<protein>
    <submittedName>
        <fullName evidence="7">Cobalt ABC transporter, inner membrane subunit CbiQ</fullName>
    </submittedName>
</protein>
<proteinExistence type="predicted"/>
<dbReference type="EMBL" id="CP001090">
    <property type="protein sequence ID" value="ACD97358.1"/>
    <property type="molecule type" value="Genomic_DNA"/>
</dbReference>
<dbReference type="InterPro" id="IPR003339">
    <property type="entry name" value="ABC/ECF_trnsptr_transmembrane"/>
</dbReference>
<dbReference type="InterPro" id="IPR012809">
    <property type="entry name" value="ECF_CbiQ"/>
</dbReference>
<dbReference type="RefSeq" id="WP_012471676.1">
    <property type="nucleotide sequence ID" value="NC_010815.1"/>
</dbReference>
<dbReference type="InterPro" id="IPR052770">
    <property type="entry name" value="Cobalt_transport_CbiQ"/>
</dbReference>
<dbReference type="GO" id="GO:0043190">
    <property type="term" value="C:ATP-binding cassette (ABC) transporter complex"/>
    <property type="evidence" value="ECO:0007669"/>
    <property type="project" value="InterPro"/>
</dbReference>
<evidence type="ECO:0000256" key="6">
    <source>
        <dbReference type="SAM" id="Phobius"/>
    </source>
</evidence>
<accession>B3EBS6</accession>
<feature type="transmembrane region" description="Helical" evidence="6">
    <location>
        <begin position="21"/>
        <end position="39"/>
    </location>
</feature>
<name>B3EBS6_TRIL1</name>
<keyword evidence="3 6" id="KW-0812">Transmembrane</keyword>
<dbReference type="NCBIfam" id="TIGR02454">
    <property type="entry name" value="ECF_T_CbiQ"/>
    <property type="match status" value="1"/>
</dbReference>
<evidence type="ECO:0000256" key="5">
    <source>
        <dbReference type="ARBA" id="ARBA00023136"/>
    </source>
</evidence>